<dbReference type="AlphaFoldDB" id="A0A2W2FDT9"/>
<name>A0A2W2FDT9_9ACTN</name>
<sequence>MGDWRGHWHGFGPWTGSRDEFAKEGQRRPGRDPRDEQTRTFLANTMTPVETGHWLLRRDQATAERTWTDVADAATWMRRVHQANPADRSGGVLLTVDELVEQKAANLARGGDVVWGYYTPAFSYVSAAVVCCPSRFFPDIPCPLPPRTHRR</sequence>
<dbReference type="OrthoDB" id="4320824at2"/>
<gene>
    <name evidence="2" type="ORF">C1I95_02945</name>
</gene>
<organism evidence="2 3">
    <name type="scientific">Micromonospora craterilacus</name>
    <dbReference type="NCBI Taxonomy" id="1655439"/>
    <lineage>
        <taxon>Bacteria</taxon>
        <taxon>Bacillati</taxon>
        <taxon>Actinomycetota</taxon>
        <taxon>Actinomycetes</taxon>
        <taxon>Micromonosporales</taxon>
        <taxon>Micromonosporaceae</taxon>
        <taxon>Micromonospora</taxon>
    </lineage>
</organism>
<feature type="region of interest" description="Disordered" evidence="1">
    <location>
        <begin position="15"/>
        <end position="36"/>
    </location>
</feature>
<dbReference type="Proteomes" id="UP000248924">
    <property type="component" value="Unassembled WGS sequence"/>
</dbReference>
<protein>
    <submittedName>
        <fullName evidence="2">Uncharacterized protein</fullName>
    </submittedName>
</protein>
<reference evidence="2 3" key="1">
    <citation type="submission" date="2018-01" db="EMBL/GenBank/DDBJ databases">
        <title>Draft genome sequence of Jishengella sp. NA12.</title>
        <authorList>
            <person name="Sahin N."/>
            <person name="Ay H."/>
            <person name="Saygin H."/>
        </authorList>
    </citation>
    <scope>NUCLEOTIDE SEQUENCE [LARGE SCALE GENOMIC DNA]</scope>
    <source>
        <strain evidence="2 3">NA12</strain>
    </source>
</reference>
<keyword evidence="3" id="KW-1185">Reference proteome</keyword>
<evidence type="ECO:0000313" key="3">
    <source>
        <dbReference type="Proteomes" id="UP000248924"/>
    </source>
</evidence>
<accession>A0A2W2FDT9</accession>
<dbReference type="EMBL" id="POTY01000008">
    <property type="protein sequence ID" value="PZG23590.1"/>
    <property type="molecule type" value="Genomic_DNA"/>
</dbReference>
<dbReference type="RefSeq" id="WP_111212188.1">
    <property type="nucleotide sequence ID" value="NZ_POTY01000008.1"/>
</dbReference>
<feature type="compositionally biased region" description="Basic and acidic residues" evidence="1">
    <location>
        <begin position="17"/>
        <end position="36"/>
    </location>
</feature>
<evidence type="ECO:0000256" key="1">
    <source>
        <dbReference type="SAM" id="MobiDB-lite"/>
    </source>
</evidence>
<evidence type="ECO:0000313" key="2">
    <source>
        <dbReference type="EMBL" id="PZG23590.1"/>
    </source>
</evidence>
<proteinExistence type="predicted"/>
<comment type="caution">
    <text evidence="2">The sequence shown here is derived from an EMBL/GenBank/DDBJ whole genome shotgun (WGS) entry which is preliminary data.</text>
</comment>